<evidence type="ECO:0000256" key="6">
    <source>
        <dbReference type="ARBA" id="ARBA00037589"/>
    </source>
</evidence>
<evidence type="ECO:0000256" key="1">
    <source>
        <dbReference type="ARBA" id="ARBA00004772"/>
    </source>
</evidence>
<organism evidence="13">
    <name type="scientific">Propionibacterium freudenreichii subsp. freudenreichii</name>
    <dbReference type="NCBI Taxonomy" id="66712"/>
    <lineage>
        <taxon>Bacteria</taxon>
        <taxon>Bacillati</taxon>
        <taxon>Actinomycetota</taxon>
        <taxon>Actinomycetes</taxon>
        <taxon>Propionibacteriales</taxon>
        <taxon>Propionibacteriaceae</taxon>
        <taxon>Propionibacterium</taxon>
    </lineage>
</organism>
<dbReference type="Gene3D" id="3.40.50.10090">
    <property type="match status" value="2"/>
</dbReference>
<dbReference type="PANTHER" id="PTHR38042:SF1">
    <property type="entry name" value="UROPORPHYRINOGEN-III SYNTHASE, CHLOROPLASTIC"/>
    <property type="match status" value="1"/>
</dbReference>
<feature type="compositionally biased region" description="Basic residues" evidence="10">
    <location>
        <begin position="523"/>
        <end position="538"/>
    </location>
</feature>
<dbReference type="SUPFAM" id="SSF69618">
    <property type="entry name" value="HemD-like"/>
    <property type="match status" value="1"/>
</dbReference>
<dbReference type="AlphaFoldDB" id="A0A0B7NZM7"/>
<keyword evidence="4 9" id="KW-0456">Lyase</keyword>
<gene>
    <name evidence="13" type="primary">hemD</name>
    <name evidence="13" type="ORF">PFCIRM138_08065</name>
</gene>
<feature type="domain" description="Tetrapyrrole methylase" evidence="11">
    <location>
        <begin position="26"/>
        <end position="221"/>
    </location>
</feature>
<comment type="catalytic activity">
    <reaction evidence="8 9">
        <text>hydroxymethylbilane = uroporphyrinogen III + H2O</text>
        <dbReference type="Rhea" id="RHEA:18965"/>
        <dbReference type="ChEBI" id="CHEBI:15377"/>
        <dbReference type="ChEBI" id="CHEBI:57308"/>
        <dbReference type="ChEBI" id="CHEBI:57845"/>
        <dbReference type="EC" id="4.2.1.75"/>
    </reaction>
</comment>
<dbReference type="InterPro" id="IPR000878">
    <property type="entry name" value="4pyrrol_Mease"/>
</dbReference>
<evidence type="ECO:0000256" key="8">
    <source>
        <dbReference type="ARBA" id="ARBA00048617"/>
    </source>
</evidence>
<name>A0A0B7NZM7_PROFF</name>
<evidence type="ECO:0000259" key="12">
    <source>
        <dbReference type="Pfam" id="PF02602"/>
    </source>
</evidence>
<dbReference type="Gene3D" id="3.40.1010.10">
    <property type="entry name" value="Cobalt-precorrin-4 Transmethylase, Domain 1"/>
    <property type="match status" value="1"/>
</dbReference>
<accession>A0A0B7NZM7</accession>
<dbReference type="InterPro" id="IPR039793">
    <property type="entry name" value="UROS/Hem4"/>
</dbReference>
<dbReference type="EMBL" id="LM676414">
    <property type="protein sequence ID" value="CEP26532.1"/>
    <property type="molecule type" value="Genomic_DNA"/>
</dbReference>
<protein>
    <recommendedName>
        <fullName evidence="7 9">Uroporphyrinogen-III synthase</fullName>
        <ecNumber evidence="3 9">4.2.1.75</ecNumber>
    </recommendedName>
</protein>
<feature type="region of interest" description="Disordered" evidence="10">
    <location>
        <begin position="518"/>
        <end position="538"/>
    </location>
</feature>
<dbReference type="InterPro" id="IPR036108">
    <property type="entry name" value="4pyrrol_syn_uPrphyn_synt_sf"/>
</dbReference>
<proteinExistence type="inferred from homology"/>
<evidence type="ECO:0000256" key="10">
    <source>
        <dbReference type="SAM" id="MobiDB-lite"/>
    </source>
</evidence>
<comment type="function">
    <text evidence="6 9">Catalyzes cyclization of the linear tetrapyrrole, hydroxymethylbilane, to the macrocyclic uroporphyrinogen III.</text>
</comment>
<feature type="domain" description="Tetrapyrrole biosynthesis uroporphyrinogen III synthase" evidence="12">
    <location>
        <begin position="273"/>
        <end position="498"/>
    </location>
</feature>
<sequence>MSQRVDVEAPDNAGPDDVAGRLCHGRVVFVGSGLSSADQLTRAGLRALSSATMLVTTPELREMLDEAGVEVPDKDATRFVGDLPDVARFVVEAAGDDQSVARFVRGDPLLEGNIADEVSAYIDADLMLDIVPGVPSLTSVTTLAGVSFPGQSVQLISLPYRAKTAEIPAAGSLAVGCYSSQAAMVARAAVEAARTPDEDVLITFHGGTLRQHSEMSTIGTLMGKKSPIEPGDDRVSIVFGKASHRPGGMNWYESKPLFGWQVLVPLTRDRNEELIERLSLHGAHCTEVPTIDVEPPRNAAQLDRAIRGLVDGHYQWVIFTSVNAVRAVAAKVAEYGLDARSLSGLQIAAVGDGTREYLSTWGLIPDLAPTDVHTVAGLAAEFPAYDDIVDPMNSVLVPRAEIATEPLSEGLAELGWEVDDVTAYRTVRASPPPAPIREAIKSGDFDAVVFTSSTTVRNLIGIAGKPHAATMVAAIGPATADTCEEHGLDVAVISDAPGQIELADSLAYGARRRAKALVEAGKPVKRPSQRRRRRTNKS</sequence>
<evidence type="ECO:0000256" key="4">
    <source>
        <dbReference type="ARBA" id="ARBA00023239"/>
    </source>
</evidence>
<dbReference type="PANTHER" id="PTHR38042">
    <property type="entry name" value="UROPORPHYRINOGEN-III SYNTHASE, CHLOROPLASTIC"/>
    <property type="match status" value="1"/>
</dbReference>
<dbReference type="InterPro" id="IPR035996">
    <property type="entry name" value="4pyrrol_Methylase_sf"/>
</dbReference>
<dbReference type="GO" id="GO:0004852">
    <property type="term" value="F:uroporphyrinogen-III synthase activity"/>
    <property type="evidence" value="ECO:0007669"/>
    <property type="project" value="UniProtKB-UniRule"/>
</dbReference>
<dbReference type="Pfam" id="PF02602">
    <property type="entry name" value="HEM4"/>
    <property type="match status" value="1"/>
</dbReference>
<evidence type="ECO:0000256" key="3">
    <source>
        <dbReference type="ARBA" id="ARBA00013109"/>
    </source>
</evidence>
<dbReference type="GO" id="GO:0008168">
    <property type="term" value="F:methyltransferase activity"/>
    <property type="evidence" value="ECO:0007669"/>
    <property type="project" value="InterPro"/>
</dbReference>
<dbReference type="CDD" id="cd06578">
    <property type="entry name" value="HemD"/>
    <property type="match status" value="1"/>
</dbReference>
<evidence type="ECO:0000256" key="5">
    <source>
        <dbReference type="ARBA" id="ARBA00023244"/>
    </source>
</evidence>
<dbReference type="SUPFAM" id="SSF53790">
    <property type="entry name" value="Tetrapyrrole methylase"/>
    <property type="match status" value="1"/>
</dbReference>
<dbReference type="InterPro" id="IPR014777">
    <property type="entry name" value="4pyrrole_Mease_sub1"/>
</dbReference>
<evidence type="ECO:0000256" key="2">
    <source>
        <dbReference type="ARBA" id="ARBA00008133"/>
    </source>
</evidence>
<comment type="similarity">
    <text evidence="2 9">Belongs to the uroporphyrinogen-III synthase family.</text>
</comment>
<evidence type="ECO:0000256" key="7">
    <source>
        <dbReference type="ARBA" id="ARBA00040167"/>
    </source>
</evidence>
<dbReference type="EC" id="4.2.1.75" evidence="3 9"/>
<dbReference type="GO" id="GO:0006780">
    <property type="term" value="P:uroporphyrinogen III biosynthetic process"/>
    <property type="evidence" value="ECO:0007669"/>
    <property type="project" value="UniProtKB-UniRule"/>
</dbReference>
<dbReference type="GO" id="GO:0006782">
    <property type="term" value="P:protoporphyrinogen IX biosynthetic process"/>
    <property type="evidence" value="ECO:0007669"/>
    <property type="project" value="UniProtKB-UniRule"/>
</dbReference>
<dbReference type="UniPathway" id="UPA00251">
    <property type="reaction ID" value="UER00320"/>
</dbReference>
<dbReference type="FunFam" id="3.40.50.10090:FF:000001">
    <property type="entry name" value="Bifunctional uroporphyrinogen-III C-methyltransferase/uroporphyrinogen-III synthase"/>
    <property type="match status" value="1"/>
</dbReference>
<reference evidence="13" key="1">
    <citation type="submission" date="2014-08" db="EMBL/GenBank/DDBJ databases">
        <authorList>
            <person name="Falentin Helene"/>
        </authorList>
    </citation>
    <scope>NUCLEOTIDE SEQUENCE</scope>
</reference>
<keyword evidence="5 9" id="KW-0627">Porphyrin biosynthesis</keyword>
<evidence type="ECO:0000313" key="13">
    <source>
        <dbReference type="EMBL" id="CEP26532.1"/>
    </source>
</evidence>
<evidence type="ECO:0000256" key="9">
    <source>
        <dbReference type="RuleBase" id="RU366031"/>
    </source>
</evidence>
<evidence type="ECO:0000259" key="11">
    <source>
        <dbReference type="Pfam" id="PF00590"/>
    </source>
</evidence>
<dbReference type="Pfam" id="PF00590">
    <property type="entry name" value="TP_methylase"/>
    <property type="match status" value="1"/>
</dbReference>
<comment type="pathway">
    <text evidence="1 9">Porphyrin-containing compound metabolism; protoporphyrin-IX biosynthesis; coproporphyrinogen-III from 5-aminolevulinate: step 3/4.</text>
</comment>
<dbReference type="InterPro" id="IPR003754">
    <property type="entry name" value="4pyrrol_synth_uPrphyn_synth"/>
</dbReference>